<evidence type="ECO:0000313" key="2">
    <source>
        <dbReference type="EMBL" id="GIQ67922.1"/>
    </source>
</evidence>
<dbReference type="InterPro" id="IPR050490">
    <property type="entry name" value="Bact_solute-bd_prot1"/>
</dbReference>
<comment type="caution">
    <text evidence="2">The sequence shown here is derived from an EMBL/GenBank/DDBJ whole genome shotgun (WGS) entry which is preliminary data.</text>
</comment>
<organism evidence="2 3">
    <name type="scientific">Xylanibacillus composti</name>
    <dbReference type="NCBI Taxonomy" id="1572762"/>
    <lineage>
        <taxon>Bacteria</taxon>
        <taxon>Bacillati</taxon>
        <taxon>Bacillota</taxon>
        <taxon>Bacilli</taxon>
        <taxon>Bacillales</taxon>
        <taxon>Paenibacillaceae</taxon>
        <taxon>Xylanibacillus</taxon>
    </lineage>
</organism>
<dbReference type="InterPro" id="IPR006059">
    <property type="entry name" value="SBP"/>
</dbReference>
<gene>
    <name evidence="2" type="ORF">XYCOK13_07460</name>
</gene>
<dbReference type="PANTHER" id="PTHR43649:SF12">
    <property type="entry name" value="DIACETYLCHITOBIOSE BINDING PROTEIN DASA"/>
    <property type="match status" value="1"/>
</dbReference>
<dbReference type="Pfam" id="PF01547">
    <property type="entry name" value="SBP_bac_1"/>
    <property type="match status" value="1"/>
</dbReference>
<dbReference type="AlphaFoldDB" id="A0A8J4GZ52"/>
<protein>
    <submittedName>
        <fullName evidence="2">Extracellular solute-binding protein</fullName>
    </submittedName>
</protein>
<proteinExistence type="predicted"/>
<dbReference type="EMBL" id="BOVK01000011">
    <property type="protein sequence ID" value="GIQ67922.1"/>
    <property type="molecule type" value="Genomic_DNA"/>
</dbReference>
<feature type="chain" id="PRO_5035200295" evidence="1">
    <location>
        <begin position="35"/>
        <end position="489"/>
    </location>
</feature>
<keyword evidence="1" id="KW-0732">Signal</keyword>
<dbReference type="SUPFAM" id="SSF53850">
    <property type="entry name" value="Periplasmic binding protein-like II"/>
    <property type="match status" value="1"/>
</dbReference>
<dbReference type="PANTHER" id="PTHR43649">
    <property type="entry name" value="ARABINOSE-BINDING PROTEIN-RELATED"/>
    <property type="match status" value="1"/>
</dbReference>
<dbReference type="PROSITE" id="PS51257">
    <property type="entry name" value="PROKAR_LIPOPROTEIN"/>
    <property type="match status" value="1"/>
</dbReference>
<evidence type="ECO:0000256" key="1">
    <source>
        <dbReference type="SAM" id="SignalP"/>
    </source>
</evidence>
<sequence>MTTTNRRGARKIATVAIALSLLLSILAACTGGNATESNETRVLRIAVMYGDSSQSDYLKTQYTDLYEFTHDNIDIEFVHAIDYSSRRYSSDPYNPDNEPDPVEEMKKLIEGPNPPDIVMVSYDELGMLIDENLLSPLDSYIQNDQFDTSDFVPAVIDGLKSLGNNQLYALAPTFSSSALVYNKQLFTERGVEFPTDGMSWDEVFALAERVSYGEGQERKYGFSFSTYSYGDSLMYEMSLYTDPLQLSLFDENYERLMVDSDGWERVWQTMLDLKTKKIVPDAPDYSQPRTPSPFEGNNFLMGRVAMVPMSYGNLNELIDANRNADTIEGYNAIDWDVVTLPIHPEVGNVGGSMYMDPIMGITANAQNSEDAWDFIKFINGPEWAELKARSSYNMVSRKSYIKPHPGENYNIEAFFHLMPAPSTVNNDIWRRVPNYWEIQDLGSRKFQEVIDGDKDIRQALQEWAVEGEQALQRMRESMDNSGGVEVMPF</sequence>
<dbReference type="Proteomes" id="UP000677918">
    <property type="component" value="Unassembled WGS sequence"/>
</dbReference>
<dbReference type="RefSeq" id="WP_213410551.1">
    <property type="nucleotide sequence ID" value="NZ_BOVK01000011.1"/>
</dbReference>
<evidence type="ECO:0000313" key="3">
    <source>
        <dbReference type="Proteomes" id="UP000677918"/>
    </source>
</evidence>
<accession>A0A8J4GZ52</accession>
<feature type="signal peptide" evidence="1">
    <location>
        <begin position="1"/>
        <end position="34"/>
    </location>
</feature>
<reference evidence="2" key="1">
    <citation type="submission" date="2021-04" db="EMBL/GenBank/DDBJ databases">
        <title>Draft genome sequence of Xylanibacillus composti strain K13.</title>
        <authorList>
            <person name="Uke A."/>
            <person name="Chhe C."/>
            <person name="Baramee S."/>
            <person name="Kosugi A."/>
        </authorList>
    </citation>
    <scope>NUCLEOTIDE SEQUENCE</scope>
    <source>
        <strain evidence="2">K13</strain>
    </source>
</reference>
<name>A0A8J4GZ52_9BACL</name>
<dbReference type="Gene3D" id="3.40.190.10">
    <property type="entry name" value="Periplasmic binding protein-like II"/>
    <property type="match status" value="1"/>
</dbReference>
<keyword evidence="3" id="KW-1185">Reference proteome</keyword>